<protein>
    <recommendedName>
        <fullName evidence="5">Excalibur calcium-binding protein</fullName>
    </recommendedName>
</protein>
<keyword evidence="2" id="KW-0472">Membrane</keyword>
<evidence type="ECO:0000256" key="1">
    <source>
        <dbReference type="SAM" id="MobiDB-lite"/>
    </source>
</evidence>
<feature type="transmembrane region" description="Helical" evidence="2">
    <location>
        <begin position="116"/>
        <end position="136"/>
    </location>
</feature>
<accession>A0ABP7WIS8</accession>
<evidence type="ECO:0000256" key="2">
    <source>
        <dbReference type="SAM" id="Phobius"/>
    </source>
</evidence>
<evidence type="ECO:0000313" key="4">
    <source>
        <dbReference type="Proteomes" id="UP001499984"/>
    </source>
</evidence>
<reference evidence="4" key="1">
    <citation type="journal article" date="2019" name="Int. J. Syst. Evol. Microbiol.">
        <title>The Global Catalogue of Microorganisms (GCM) 10K type strain sequencing project: providing services to taxonomists for standard genome sequencing and annotation.</title>
        <authorList>
            <consortium name="The Broad Institute Genomics Platform"/>
            <consortium name="The Broad Institute Genome Sequencing Center for Infectious Disease"/>
            <person name="Wu L."/>
            <person name="Ma J."/>
        </authorList>
    </citation>
    <scope>NUCLEOTIDE SEQUENCE [LARGE SCALE GENOMIC DNA]</scope>
    <source>
        <strain evidence="4">JCM 16925</strain>
    </source>
</reference>
<evidence type="ECO:0008006" key="5">
    <source>
        <dbReference type="Google" id="ProtNLM"/>
    </source>
</evidence>
<comment type="caution">
    <text evidence="3">The sequence shown here is derived from an EMBL/GenBank/DDBJ whole genome shotgun (WGS) entry which is preliminary data.</text>
</comment>
<dbReference type="Proteomes" id="UP001499984">
    <property type="component" value="Unassembled WGS sequence"/>
</dbReference>
<gene>
    <name evidence="3" type="ORF">GCM10022233_86110</name>
</gene>
<feature type="region of interest" description="Disordered" evidence="1">
    <location>
        <begin position="46"/>
        <end position="68"/>
    </location>
</feature>
<proteinExistence type="predicted"/>
<sequence length="144" mass="15116">MKGRIRIRALCATAITVVVTAGPAVQVAHARGDLDCSDFRFQEDAQAEFNRDRNDPNDLDDDHGRGRDDDIACEVLPRRVSPISPVSSPLPTMSPLPTRGVRGGLGGSSGPSDFEVAVGAGLAVGALGLTVGYVVYRRRLGSGS</sequence>
<dbReference type="RefSeq" id="WP_345021851.1">
    <property type="nucleotide sequence ID" value="NZ_BAAAZY010000037.1"/>
</dbReference>
<organism evidence="3 4">
    <name type="scientific">Streptomyces shaanxiensis</name>
    <dbReference type="NCBI Taxonomy" id="653357"/>
    <lineage>
        <taxon>Bacteria</taxon>
        <taxon>Bacillati</taxon>
        <taxon>Actinomycetota</taxon>
        <taxon>Actinomycetes</taxon>
        <taxon>Kitasatosporales</taxon>
        <taxon>Streptomycetaceae</taxon>
        <taxon>Streptomyces</taxon>
    </lineage>
</organism>
<name>A0ABP7WIS8_9ACTN</name>
<keyword evidence="2" id="KW-0812">Transmembrane</keyword>
<evidence type="ECO:0000313" key="3">
    <source>
        <dbReference type="EMBL" id="GAA4089536.1"/>
    </source>
</evidence>
<keyword evidence="4" id="KW-1185">Reference proteome</keyword>
<dbReference type="EMBL" id="BAAAZY010000037">
    <property type="protein sequence ID" value="GAA4089536.1"/>
    <property type="molecule type" value="Genomic_DNA"/>
</dbReference>
<keyword evidence="2" id="KW-1133">Transmembrane helix</keyword>